<evidence type="ECO:0000313" key="2">
    <source>
        <dbReference type="Proteomes" id="UP000692954"/>
    </source>
</evidence>
<dbReference type="AlphaFoldDB" id="A0A8S1QPN6"/>
<comment type="caution">
    <text evidence="1">The sequence shown here is derived from an EMBL/GenBank/DDBJ whole genome shotgun (WGS) entry which is preliminary data.</text>
</comment>
<proteinExistence type="predicted"/>
<gene>
    <name evidence="1" type="ORF">PSON_ATCC_30995.1.T1130121</name>
</gene>
<protein>
    <submittedName>
        <fullName evidence="1">Uncharacterized protein</fullName>
    </submittedName>
</protein>
<dbReference type="Proteomes" id="UP000692954">
    <property type="component" value="Unassembled WGS sequence"/>
</dbReference>
<reference evidence="1" key="1">
    <citation type="submission" date="2021-01" db="EMBL/GenBank/DDBJ databases">
        <authorList>
            <consortium name="Genoscope - CEA"/>
            <person name="William W."/>
        </authorList>
    </citation>
    <scope>NUCLEOTIDE SEQUENCE</scope>
</reference>
<organism evidence="1 2">
    <name type="scientific">Paramecium sonneborni</name>
    <dbReference type="NCBI Taxonomy" id="65129"/>
    <lineage>
        <taxon>Eukaryota</taxon>
        <taxon>Sar</taxon>
        <taxon>Alveolata</taxon>
        <taxon>Ciliophora</taxon>
        <taxon>Intramacronucleata</taxon>
        <taxon>Oligohymenophorea</taxon>
        <taxon>Peniculida</taxon>
        <taxon>Parameciidae</taxon>
        <taxon>Paramecium</taxon>
    </lineage>
</organism>
<evidence type="ECO:0000313" key="1">
    <source>
        <dbReference type="EMBL" id="CAD8117281.1"/>
    </source>
</evidence>
<dbReference type="EMBL" id="CAJJDN010000113">
    <property type="protein sequence ID" value="CAD8117281.1"/>
    <property type="molecule type" value="Genomic_DNA"/>
</dbReference>
<name>A0A8S1QPN6_9CILI</name>
<keyword evidence="2" id="KW-1185">Reference proteome</keyword>
<accession>A0A8S1QPN6</accession>
<sequence>MYKKFYKKFKIQLHNQFTKKDANQTVQNSQNFKQKEIFFKITASYLILQQKLQEIKKKFMSNLITSLMECPYTFVHKISQRKQLKQNQNQN</sequence>